<dbReference type="InterPro" id="IPR027417">
    <property type="entry name" value="P-loop_NTPase"/>
</dbReference>
<accession>A0ABX4CUN0</accession>
<protein>
    <submittedName>
        <fullName evidence="1">Uncharacterized protein</fullName>
    </submittedName>
</protein>
<evidence type="ECO:0000313" key="2">
    <source>
        <dbReference type="Proteomes" id="UP000198381"/>
    </source>
</evidence>
<reference evidence="1 2" key="1">
    <citation type="submission" date="2016-11" db="EMBL/GenBank/DDBJ databases">
        <title>Whole genomes of Flavobacteriaceae.</title>
        <authorList>
            <person name="Stine C."/>
            <person name="Li C."/>
            <person name="Tadesse D."/>
        </authorList>
    </citation>
    <scope>NUCLEOTIDE SEQUENCE [LARGE SCALE GENOMIC DNA]</scope>
    <source>
        <strain evidence="1 2">CCUG 60112</strain>
    </source>
</reference>
<name>A0ABX4CUN0_9FLAO</name>
<gene>
    <name evidence="1" type="ORF">B0A81_08835</name>
</gene>
<dbReference type="RefSeq" id="WP_089057686.1">
    <property type="nucleotide sequence ID" value="NZ_MUHD01000016.1"/>
</dbReference>
<organism evidence="1 2">
    <name type="scientific">Flavobacterium plurextorum</name>
    <dbReference type="NCBI Taxonomy" id="1114867"/>
    <lineage>
        <taxon>Bacteria</taxon>
        <taxon>Pseudomonadati</taxon>
        <taxon>Bacteroidota</taxon>
        <taxon>Flavobacteriia</taxon>
        <taxon>Flavobacteriales</taxon>
        <taxon>Flavobacteriaceae</taxon>
        <taxon>Flavobacterium</taxon>
    </lineage>
</organism>
<evidence type="ECO:0000313" key="1">
    <source>
        <dbReference type="EMBL" id="OXB08412.1"/>
    </source>
</evidence>
<comment type="caution">
    <text evidence="1">The sequence shown here is derived from an EMBL/GenBank/DDBJ whole genome shotgun (WGS) entry which is preliminary data.</text>
</comment>
<dbReference type="Proteomes" id="UP000198381">
    <property type="component" value="Unassembled WGS sequence"/>
</dbReference>
<proteinExistence type="predicted"/>
<dbReference type="Gene3D" id="3.40.50.300">
    <property type="entry name" value="P-loop containing nucleotide triphosphate hydrolases"/>
    <property type="match status" value="1"/>
</dbReference>
<dbReference type="EMBL" id="MUHD01000016">
    <property type="protein sequence ID" value="OXB08412.1"/>
    <property type="molecule type" value="Genomic_DNA"/>
</dbReference>
<keyword evidence="2" id="KW-1185">Reference proteome</keyword>
<sequence length="626" mass="72778">MNSIIENNQFNEARVISIPHKKSQNGDQLSHHIDLPYYVTADFKDIENDIKKYKIFMSDNRIYIRRKKDKDEDESYYFQEISNFEIKILQHIQDEKFPIKLLKVKNVFNLEKIFDIPSDLFNTLGSFENCIARQGNFLFTGNALDFKMLKSYLFDKMGNGHKIDSLGYQVGFKFWLWNNKVNLLNGESLAIDENGIFTYNNKSFYVPSANKIYFNNMSAFLPQKKMITIESDVSISSYLQMMMEVHKDYSITAILFTISSIFQDIIVNEIGNFPILFLYGPGSSGKDQLADCCQSFFGIPQSAINLEGGASTLKGQIRKFAQFTNIICHLSEYKRGDTKLDGTIKGFWDRRGYEFGTIETKVSTDTVPILSSTLLTGNEYPESEALISRLLWLEFQSKAFTLEETKNYDILKDYTKKGVSHFTDTLLMHRSLVETTFKSKFRQCKENFIPKFDVKHTRVISNLAVLGSIYDIFKDLIVFPFTYNEMIKHFEKCTENQTRKLNSSSISTKFWDCFLASMRGIKDDRIVVFRDLRLDGNNLCFQFTSCYNKIQRQWMQQYRETAPNKAALQDYIKKDPCYLKEVSSIKYEKGKNARNTSGYLIDISKLQIQDEIINAIEWQICEQLAQ</sequence>